<proteinExistence type="predicted"/>
<dbReference type="EMBL" id="KV454292">
    <property type="protein sequence ID" value="ODQ74150.1"/>
    <property type="molecule type" value="Genomic_DNA"/>
</dbReference>
<dbReference type="Proteomes" id="UP000094385">
    <property type="component" value="Unassembled WGS sequence"/>
</dbReference>
<reference evidence="1 2" key="1">
    <citation type="journal article" date="2016" name="Proc. Natl. Acad. Sci. U.S.A.">
        <title>Comparative genomics of biotechnologically important yeasts.</title>
        <authorList>
            <person name="Riley R."/>
            <person name="Haridas S."/>
            <person name="Wolfe K.H."/>
            <person name="Lopes M.R."/>
            <person name="Hittinger C.T."/>
            <person name="Goeker M."/>
            <person name="Salamov A.A."/>
            <person name="Wisecaver J.H."/>
            <person name="Long T.M."/>
            <person name="Calvey C.H."/>
            <person name="Aerts A.L."/>
            <person name="Barry K.W."/>
            <person name="Choi C."/>
            <person name="Clum A."/>
            <person name="Coughlan A.Y."/>
            <person name="Deshpande S."/>
            <person name="Douglass A.P."/>
            <person name="Hanson S.J."/>
            <person name="Klenk H.-P."/>
            <person name="LaButti K.M."/>
            <person name="Lapidus A."/>
            <person name="Lindquist E.A."/>
            <person name="Lipzen A.M."/>
            <person name="Meier-Kolthoff J.P."/>
            <person name="Ohm R.A."/>
            <person name="Otillar R.P."/>
            <person name="Pangilinan J.L."/>
            <person name="Peng Y."/>
            <person name="Rokas A."/>
            <person name="Rosa C.A."/>
            <person name="Scheuner C."/>
            <person name="Sibirny A.A."/>
            <person name="Slot J.C."/>
            <person name="Stielow J.B."/>
            <person name="Sun H."/>
            <person name="Kurtzman C.P."/>
            <person name="Blackwell M."/>
            <person name="Grigoriev I.V."/>
            <person name="Jeffries T.W."/>
        </authorList>
    </citation>
    <scope>NUCLEOTIDE SEQUENCE [LARGE SCALE GENOMIC DNA]</scope>
    <source>
        <strain evidence="1 2">NRRL Y-11557</strain>
    </source>
</reference>
<accession>A0A1E3Q959</accession>
<name>A0A1E3Q959_LIPST</name>
<keyword evidence="2" id="KW-1185">Reference proteome</keyword>
<evidence type="ECO:0000313" key="2">
    <source>
        <dbReference type="Proteomes" id="UP000094385"/>
    </source>
</evidence>
<evidence type="ECO:0000313" key="1">
    <source>
        <dbReference type="EMBL" id="ODQ74150.1"/>
    </source>
</evidence>
<sequence length="199" mass="22779">MCVIMIYLQPGIHDIVNLRRIPVCLVARIHSHNTIRPRRAGNFNHLLGINLPDFERVRHAASVISKRVPHPLVLIFSHWVATAFGRRRCLYLYIPRPDDVGLVLLFQDIILITIGPWWPSLFDLLFEVNNAIADDHAGKSIPMKVRHLPVTKRLSKRGAPINIVVCRRLTQELGQAPDFLFQEPYFLVDPSYVVVEIDG</sequence>
<gene>
    <name evidence="1" type="ORF">LIPSTDRAFT_246181</name>
</gene>
<protein>
    <submittedName>
        <fullName evidence="1">Uncharacterized protein</fullName>
    </submittedName>
</protein>
<organism evidence="1 2">
    <name type="scientific">Lipomyces starkeyi NRRL Y-11557</name>
    <dbReference type="NCBI Taxonomy" id="675824"/>
    <lineage>
        <taxon>Eukaryota</taxon>
        <taxon>Fungi</taxon>
        <taxon>Dikarya</taxon>
        <taxon>Ascomycota</taxon>
        <taxon>Saccharomycotina</taxon>
        <taxon>Lipomycetes</taxon>
        <taxon>Lipomycetales</taxon>
        <taxon>Lipomycetaceae</taxon>
        <taxon>Lipomyces</taxon>
    </lineage>
</organism>
<dbReference type="AlphaFoldDB" id="A0A1E3Q959"/>